<evidence type="ECO:0000313" key="4">
    <source>
        <dbReference type="Proteomes" id="UP001059401"/>
    </source>
</evidence>
<organism evidence="2 3">
    <name type="scientific">Treponema putidum</name>
    <dbReference type="NCBI Taxonomy" id="221027"/>
    <lineage>
        <taxon>Bacteria</taxon>
        <taxon>Pseudomonadati</taxon>
        <taxon>Spirochaetota</taxon>
        <taxon>Spirochaetia</taxon>
        <taxon>Spirochaetales</taxon>
        <taxon>Treponemataceae</taxon>
        <taxon>Treponema</taxon>
    </lineage>
</organism>
<dbReference type="Proteomes" id="UP001058682">
    <property type="component" value="Chromosome"/>
</dbReference>
<dbReference type="Proteomes" id="UP001059401">
    <property type="component" value="Chromosome"/>
</dbReference>
<evidence type="ECO:0000313" key="1">
    <source>
        <dbReference type="EMBL" id="UTY28502.1"/>
    </source>
</evidence>
<keyword evidence="4" id="KW-1185">Reference proteome</keyword>
<dbReference type="RefSeq" id="WP_255806323.1">
    <property type="nucleotide sequence ID" value="NZ_CP038802.1"/>
</dbReference>
<accession>A0AAE9MU97</accession>
<evidence type="ECO:0000313" key="2">
    <source>
        <dbReference type="EMBL" id="UTY33368.1"/>
    </source>
</evidence>
<name>A0AAE9MU97_9SPIR</name>
<gene>
    <name evidence="2" type="ORF">E4N74_04590</name>
    <name evidence="1" type="ORF">E4N76_05485</name>
</gene>
<protein>
    <submittedName>
        <fullName evidence="2">Uncharacterized protein</fullName>
    </submittedName>
</protein>
<dbReference type="AlphaFoldDB" id="A0AAE9MU97"/>
<evidence type="ECO:0000313" key="3">
    <source>
        <dbReference type="Proteomes" id="UP001058682"/>
    </source>
</evidence>
<proteinExistence type="predicted"/>
<sequence length="188" mass="21958">MILKIKKNMFICFLFCIFVIQIYSSDVHEFKIDDSPIIFRGKEIDFNAVYTKEDIEEKFGKTTYDELNPGGLDIGYEDDGLIMTLNHDGSFKGISMYFNFFNKIEVYGLIIEQGNTYSEIRKKIEKKKFDFIVIEGITGDISIEEIIFLNKNTGNMELKIWFSNKGGDRIVKGLFYGHKKNKERKKCF</sequence>
<dbReference type="EMBL" id="CP038802">
    <property type="protein sequence ID" value="UTY28502.1"/>
    <property type="molecule type" value="Genomic_DNA"/>
</dbReference>
<dbReference type="EMBL" id="CP038804">
    <property type="protein sequence ID" value="UTY33368.1"/>
    <property type="molecule type" value="Genomic_DNA"/>
</dbReference>
<reference evidence="2" key="1">
    <citation type="submission" date="2019-04" db="EMBL/GenBank/DDBJ databases">
        <title>Whole genome sequencing of oral phylogroup 2 treponemes.</title>
        <authorList>
            <person name="Chan Y."/>
            <person name="Zeng H.H."/>
            <person name="Yu X.L."/>
            <person name="Leung W.K."/>
            <person name="Watt R.M."/>
        </authorList>
    </citation>
    <scope>NUCLEOTIDE SEQUENCE</scope>
    <source>
        <strain evidence="2">OMZ 835</strain>
        <strain evidence="1">OMZ 847</strain>
    </source>
</reference>